<dbReference type="InterPro" id="IPR002694">
    <property type="entry name" value="Znf_CHC2"/>
</dbReference>
<gene>
    <name evidence="5" type="ORF">COT80_02330</name>
</gene>
<dbReference type="PANTHER" id="PTHR30313">
    <property type="entry name" value="DNA PRIMASE"/>
    <property type="match status" value="1"/>
</dbReference>
<evidence type="ECO:0000259" key="4">
    <source>
        <dbReference type="SMART" id="SM00400"/>
    </source>
</evidence>
<sequence>MTEEDLLDYVSDMEKNWKAQLEQTLPKTDSEWLKVFPEARKIIPEKIKEWETQAEIFRLQIKPAVQLVEEKSAEEDQWFWRGVVKYSTFFFPVTDLAIANRHIKRLKWLSKRGKKKVKWHTDLQTVRNQNIIAIARSYGLKLLKSGRNYKALCPFHNEKTASFTIYPPSRFYCFGCNEKGSVIDLVMKMENCTFKEAVKKLQSI</sequence>
<dbReference type="GO" id="GO:0008270">
    <property type="term" value="F:zinc ion binding"/>
    <property type="evidence" value="ECO:0007669"/>
    <property type="project" value="UniProtKB-KW"/>
</dbReference>
<evidence type="ECO:0000256" key="3">
    <source>
        <dbReference type="ARBA" id="ARBA00022833"/>
    </source>
</evidence>
<dbReference type="InterPro" id="IPR036977">
    <property type="entry name" value="DNA_primase_Znf_CHC2"/>
</dbReference>
<dbReference type="PANTHER" id="PTHR30313:SF2">
    <property type="entry name" value="DNA PRIMASE"/>
    <property type="match status" value="1"/>
</dbReference>
<dbReference type="InterPro" id="IPR050219">
    <property type="entry name" value="DnaG_primase"/>
</dbReference>
<dbReference type="EMBL" id="PEZY01000006">
    <property type="protein sequence ID" value="PIS06124.1"/>
    <property type="molecule type" value="Genomic_DNA"/>
</dbReference>
<dbReference type="AlphaFoldDB" id="A0A2H0W485"/>
<evidence type="ECO:0000313" key="6">
    <source>
        <dbReference type="Proteomes" id="UP000229056"/>
    </source>
</evidence>
<evidence type="ECO:0000256" key="1">
    <source>
        <dbReference type="ARBA" id="ARBA00022723"/>
    </source>
</evidence>
<evidence type="ECO:0000256" key="2">
    <source>
        <dbReference type="ARBA" id="ARBA00022771"/>
    </source>
</evidence>
<dbReference type="GO" id="GO:0003677">
    <property type="term" value="F:DNA binding"/>
    <property type="evidence" value="ECO:0007669"/>
    <property type="project" value="InterPro"/>
</dbReference>
<keyword evidence="1" id="KW-0479">Metal-binding</keyword>
<keyword evidence="3" id="KW-0862">Zinc</keyword>
<dbReference type="SMART" id="SM00400">
    <property type="entry name" value="ZnF_CHCC"/>
    <property type="match status" value="1"/>
</dbReference>
<dbReference type="GO" id="GO:0006269">
    <property type="term" value="P:DNA replication, synthesis of primer"/>
    <property type="evidence" value="ECO:0007669"/>
    <property type="project" value="TreeGrafter"/>
</dbReference>
<reference evidence="6" key="1">
    <citation type="submission" date="2017-09" db="EMBL/GenBank/DDBJ databases">
        <title>Depth-based differentiation of microbial function through sediment-hosted aquifers and enrichment of novel symbionts in the deep terrestrial subsurface.</title>
        <authorList>
            <person name="Probst A.J."/>
            <person name="Ladd B."/>
            <person name="Jarett J.K."/>
            <person name="Geller-Mcgrath D.E."/>
            <person name="Sieber C.M.K."/>
            <person name="Emerson J.B."/>
            <person name="Anantharaman K."/>
            <person name="Thomas B.C."/>
            <person name="Malmstrom R."/>
            <person name="Stieglmeier M."/>
            <person name="Klingl A."/>
            <person name="Woyke T."/>
            <person name="Ryan C.M."/>
            <person name="Banfield J.F."/>
        </authorList>
    </citation>
    <scope>NUCLEOTIDE SEQUENCE [LARGE SCALE GENOMIC DNA]</scope>
</reference>
<dbReference type="Proteomes" id="UP000229056">
    <property type="component" value="Unassembled WGS sequence"/>
</dbReference>
<dbReference type="SUPFAM" id="SSF57783">
    <property type="entry name" value="Zinc beta-ribbon"/>
    <property type="match status" value="1"/>
</dbReference>
<dbReference type="GO" id="GO:0003899">
    <property type="term" value="F:DNA-directed RNA polymerase activity"/>
    <property type="evidence" value="ECO:0007669"/>
    <property type="project" value="InterPro"/>
</dbReference>
<dbReference type="Gene3D" id="3.90.580.10">
    <property type="entry name" value="Zinc finger, CHC2-type domain"/>
    <property type="match status" value="1"/>
</dbReference>
<organism evidence="5 6">
    <name type="scientific">Candidatus Buchananbacteria bacterium CG10_big_fil_rev_8_21_14_0_10_33_19</name>
    <dbReference type="NCBI Taxonomy" id="1974525"/>
    <lineage>
        <taxon>Bacteria</taxon>
        <taxon>Candidatus Buchananiibacteriota</taxon>
    </lineage>
</organism>
<keyword evidence="2" id="KW-0863">Zinc-finger</keyword>
<proteinExistence type="predicted"/>
<protein>
    <recommendedName>
        <fullName evidence="4">Zinc finger CHC2-type domain-containing protein</fullName>
    </recommendedName>
</protein>
<name>A0A2H0W485_9BACT</name>
<comment type="caution">
    <text evidence="5">The sequence shown here is derived from an EMBL/GenBank/DDBJ whole genome shotgun (WGS) entry which is preliminary data.</text>
</comment>
<dbReference type="Pfam" id="PF01807">
    <property type="entry name" value="Zn_ribbon_DnaG"/>
    <property type="match status" value="1"/>
</dbReference>
<dbReference type="GO" id="GO:0005737">
    <property type="term" value="C:cytoplasm"/>
    <property type="evidence" value="ECO:0007669"/>
    <property type="project" value="TreeGrafter"/>
</dbReference>
<accession>A0A2H0W485</accession>
<evidence type="ECO:0000313" key="5">
    <source>
        <dbReference type="EMBL" id="PIS06124.1"/>
    </source>
</evidence>
<feature type="domain" description="Zinc finger CHC2-type" evidence="4">
    <location>
        <begin position="149"/>
        <end position="202"/>
    </location>
</feature>